<keyword evidence="5 13" id="KW-0812">Transmembrane</keyword>
<evidence type="ECO:0000256" key="8">
    <source>
        <dbReference type="ARBA" id="ARBA00023157"/>
    </source>
</evidence>
<dbReference type="PANTHER" id="PTHR11923">
    <property type="entry name" value="SCAVENGER RECEPTOR CLASS B TYPE-1 SR-B1"/>
    <property type="match status" value="1"/>
</dbReference>
<dbReference type="InterPro" id="IPR002159">
    <property type="entry name" value="CD36_fam"/>
</dbReference>
<evidence type="ECO:0000256" key="4">
    <source>
        <dbReference type="ARBA" id="ARBA00022475"/>
    </source>
</evidence>
<evidence type="ECO:0000256" key="2">
    <source>
        <dbReference type="ARBA" id="ARBA00004651"/>
    </source>
</evidence>
<keyword evidence="10" id="KW-0325">Glycoprotein</keyword>
<dbReference type="PRINTS" id="PR01609">
    <property type="entry name" value="CD36FAMILY"/>
</dbReference>
<feature type="transmembrane region" description="Helical" evidence="13">
    <location>
        <begin position="60"/>
        <end position="82"/>
    </location>
</feature>
<evidence type="ECO:0000256" key="9">
    <source>
        <dbReference type="ARBA" id="ARBA00023170"/>
    </source>
</evidence>
<evidence type="ECO:0000256" key="12">
    <source>
        <dbReference type="ARBA" id="ARBA00042244"/>
    </source>
</evidence>
<dbReference type="EMBL" id="OV121141">
    <property type="protein sequence ID" value="CAH0548831.1"/>
    <property type="molecule type" value="Genomic_DNA"/>
</dbReference>
<evidence type="ECO:0000256" key="1">
    <source>
        <dbReference type="ARBA" id="ARBA00004189"/>
    </source>
</evidence>
<protein>
    <recommendedName>
        <fullName evidence="11">Scavenger receptor class B member 1</fullName>
    </recommendedName>
    <alternativeName>
        <fullName evidence="12">SR-BI</fullName>
    </alternativeName>
</protein>
<name>A0A9P0ASU3_BRAAE</name>
<dbReference type="Pfam" id="PF01130">
    <property type="entry name" value="CD36"/>
    <property type="match status" value="1"/>
</dbReference>
<dbReference type="Proteomes" id="UP001154078">
    <property type="component" value="Chromosome 10"/>
</dbReference>
<evidence type="ECO:0000256" key="6">
    <source>
        <dbReference type="ARBA" id="ARBA00022989"/>
    </source>
</evidence>
<keyword evidence="15" id="KW-1185">Reference proteome</keyword>
<dbReference type="GO" id="GO:0005901">
    <property type="term" value="C:caveola"/>
    <property type="evidence" value="ECO:0007669"/>
    <property type="project" value="UniProtKB-SubCell"/>
</dbReference>
<dbReference type="OrthoDB" id="18585at2759"/>
<keyword evidence="4" id="KW-1003">Cell membrane</keyword>
<evidence type="ECO:0000256" key="13">
    <source>
        <dbReference type="SAM" id="Phobius"/>
    </source>
</evidence>
<comment type="subcellular location">
    <subcellularLocation>
        <location evidence="2">Cell membrane</location>
        <topology evidence="2">Multi-pass membrane protein</topology>
    </subcellularLocation>
    <subcellularLocation>
        <location evidence="1">Membrane</location>
        <location evidence="1">Caveola</location>
        <topology evidence="1">Multi-pass membrane protein</topology>
    </subcellularLocation>
</comment>
<accession>A0A9P0ASU3</accession>
<sequence>MIYPELDSLRRVSETFEKMPKDFKTKNQLFMKGPIAKKVLNGLNPEGQKFLGYEVNSRRMWFITGLLLLFCSSFIGTIIMFFTNIFDNAIYNNLIIANNTDTFSLWEKPPVPAIIKLYIFNYTNVDDYENRFVDKLNVEEVGPYVYEEILERVNVQFHDNDTVSYQEKRSYKFRPELSLGRKQSDQLVVPNVPLIGAANHQKESNFLARVGLSMVLGGLRQKPFLKLAAQKFIFGYESDLYSISKSVLKFQNEKVSDEFGLLSQKVGLSQDVITINTGAKDFNKIGVIEKINDDTDLHHWSTDECNSYKGTDGTTFPPKIIKDKRQVNFFIKQFCRAIPMNYEKEVTILNGKIPAYKYTIPSEVFETSDVVPENQCFCDMKTSECPKKGVMNTSPCAFGVPLYVSLPHLKGADKSLRNGVTGLNPNPTDTESYVYVHPTMGFLMSGASRFQGNLLMTKSYGVSQLDIFQEDEIMLPISWMEMGVDSKDLPDDVISLIYTTTFTIKGVQLGFKYGCLLTAIVTAVCIIIVLKSKYQMRPRTSSIRPLQRRETC</sequence>
<dbReference type="AlphaFoldDB" id="A0A9P0ASU3"/>
<proteinExistence type="inferred from homology"/>
<evidence type="ECO:0000256" key="5">
    <source>
        <dbReference type="ARBA" id="ARBA00022692"/>
    </source>
</evidence>
<keyword evidence="8" id="KW-1015">Disulfide bond</keyword>
<dbReference type="GO" id="GO:0005044">
    <property type="term" value="F:scavenger receptor activity"/>
    <property type="evidence" value="ECO:0007669"/>
    <property type="project" value="TreeGrafter"/>
</dbReference>
<feature type="transmembrane region" description="Helical" evidence="13">
    <location>
        <begin position="510"/>
        <end position="530"/>
    </location>
</feature>
<reference evidence="14" key="1">
    <citation type="submission" date="2021-12" db="EMBL/GenBank/DDBJ databases">
        <authorList>
            <person name="King R."/>
        </authorList>
    </citation>
    <scope>NUCLEOTIDE SEQUENCE</scope>
</reference>
<evidence type="ECO:0000256" key="10">
    <source>
        <dbReference type="ARBA" id="ARBA00023180"/>
    </source>
</evidence>
<keyword evidence="6 13" id="KW-1133">Transmembrane helix</keyword>
<keyword evidence="9" id="KW-0675">Receptor</keyword>
<organism evidence="14 15">
    <name type="scientific">Brassicogethes aeneus</name>
    <name type="common">Rape pollen beetle</name>
    <name type="synonym">Meligethes aeneus</name>
    <dbReference type="NCBI Taxonomy" id="1431903"/>
    <lineage>
        <taxon>Eukaryota</taxon>
        <taxon>Metazoa</taxon>
        <taxon>Ecdysozoa</taxon>
        <taxon>Arthropoda</taxon>
        <taxon>Hexapoda</taxon>
        <taxon>Insecta</taxon>
        <taxon>Pterygota</taxon>
        <taxon>Neoptera</taxon>
        <taxon>Endopterygota</taxon>
        <taxon>Coleoptera</taxon>
        <taxon>Polyphaga</taxon>
        <taxon>Cucujiformia</taxon>
        <taxon>Nitidulidae</taxon>
        <taxon>Meligethinae</taxon>
        <taxon>Brassicogethes</taxon>
    </lineage>
</organism>
<gene>
    <name evidence="14" type="ORF">MELIAE_LOCUS2204</name>
</gene>
<evidence type="ECO:0000313" key="14">
    <source>
        <dbReference type="EMBL" id="CAH0548831.1"/>
    </source>
</evidence>
<evidence type="ECO:0000256" key="11">
    <source>
        <dbReference type="ARBA" id="ARBA00040821"/>
    </source>
</evidence>
<dbReference type="GO" id="GO:0005737">
    <property type="term" value="C:cytoplasm"/>
    <property type="evidence" value="ECO:0007669"/>
    <property type="project" value="TreeGrafter"/>
</dbReference>
<comment type="similarity">
    <text evidence="3">Belongs to the CD36 family.</text>
</comment>
<evidence type="ECO:0000256" key="7">
    <source>
        <dbReference type="ARBA" id="ARBA00023136"/>
    </source>
</evidence>
<evidence type="ECO:0000256" key="3">
    <source>
        <dbReference type="ARBA" id="ARBA00010532"/>
    </source>
</evidence>
<dbReference type="PANTHER" id="PTHR11923:SF110">
    <property type="entry name" value="SCAVENGER RECEPTOR CLASS B MEMBER 1"/>
    <property type="match status" value="1"/>
</dbReference>
<evidence type="ECO:0000313" key="15">
    <source>
        <dbReference type="Proteomes" id="UP001154078"/>
    </source>
</evidence>
<keyword evidence="7 13" id="KW-0472">Membrane</keyword>